<protein>
    <submittedName>
        <fullName evidence="2">Putative hydrolase</fullName>
    </submittedName>
</protein>
<keyword evidence="2" id="KW-0378">Hydrolase</keyword>
<dbReference type="GO" id="GO:0016787">
    <property type="term" value="F:hydrolase activity"/>
    <property type="evidence" value="ECO:0007669"/>
    <property type="project" value="UniProtKB-KW"/>
</dbReference>
<evidence type="ECO:0000259" key="1">
    <source>
        <dbReference type="Pfam" id="PF12706"/>
    </source>
</evidence>
<sequence>MKITFLGTGGGRFATITQKRMTGGFRIDNINGKNIHVDPGPGALVRSFQFGLSPATLDGIFISHAHTDHYTDAEVLIEAMTRGMTKKKGIIMGSRSVFEGYKQWGPSISNYHTGKSEKLVLSPNKSKNFWNLKVKGTKTIHGDPTCIGFQIKSEDFNISYTSDTKYFEKLHKYHKDADILIASVIRPGNQSIKGHMCTRNFKDLINEVNPKLAIMTHFGFKMLNENPEKEAEFLTSETGIQTLAAFDGLVLNFEKNNLKNFKIEKAKDTCKTDNNDISLDFF</sequence>
<dbReference type="Pfam" id="PF12706">
    <property type="entry name" value="Lactamase_B_2"/>
    <property type="match status" value="1"/>
</dbReference>
<name>A0A1V6N320_METAZ</name>
<comment type="caution">
    <text evidence="2">The sequence shown here is derived from an EMBL/GenBank/DDBJ whole genome shotgun (WGS) entry which is preliminary data.</text>
</comment>
<dbReference type="Gene3D" id="3.60.15.10">
    <property type="entry name" value="Ribonuclease Z/Hydroxyacylglutathione hydrolase-like"/>
    <property type="match status" value="1"/>
</dbReference>
<dbReference type="PANTHER" id="PTHR42663">
    <property type="entry name" value="HYDROLASE C777.06C-RELATED-RELATED"/>
    <property type="match status" value="1"/>
</dbReference>
<dbReference type="EMBL" id="JXMW01000006">
    <property type="protein sequence ID" value="OQD58896.1"/>
    <property type="molecule type" value="Genomic_DNA"/>
</dbReference>
<dbReference type="OrthoDB" id="73420at2157"/>
<proteinExistence type="predicted"/>
<dbReference type="SUPFAM" id="SSF56281">
    <property type="entry name" value="Metallo-hydrolase/oxidoreductase"/>
    <property type="match status" value="1"/>
</dbReference>
<organism evidence="2 3">
    <name type="scientific">Methanobrevibacter arboriphilus JCM 13429 = DSM 1125</name>
    <dbReference type="NCBI Taxonomy" id="1300164"/>
    <lineage>
        <taxon>Archaea</taxon>
        <taxon>Methanobacteriati</taxon>
        <taxon>Methanobacteriota</taxon>
        <taxon>Methanomada group</taxon>
        <taxon>Methanobacteria</taxon>
        <taxon>Methanobacteriales</taxon>
        <taxon>Methanobacteriaceae</taxon>
        <taxon>Methanobrevibacter</taxon>
    </lineage>
</organism>
<dbReference type="CDD" id="cd07741">
    <property type="entry name" value="metallo-hydrolase-like_MBL-fold"/>
    <property type="match status" value="1"/>
</dbReference>
<dbReference type="RefSeq" id="WP_080459962.1">
    <property type="nucleotide sequence ID" value="NZ_BBET01000075.1"/>
</dbReference>
<dbReference type="InterPro" id="IPR036866">
    <property type="entry name" value="RibonucZ/Hydroxyglut_hydro"/>
</dbReference>
<dbReference type="AlphaFoldDB" id="A0A1V6N320"/>
<accession>A0A1V6N320</accession>
<evidence type="ECO:0000313" key="2">
    <source>
        <dbReference type="EMBL" id="OQD58896.1"/>
    </source>
</evidence>
<reference evidence="2 3" key="1">
    <citation type="submission" date="2014-12" db="EMBL/GenBank/DDBJ databases">
        <title>Genome sequence of Methanobrevibacter arboriphilicus DH1, DSM1125.</title>
        <authorList>
            <person name="Poehlein A."/>
            <person name="Thauer R.K."/>
            <person name="Seedorf H."/>
            <person name="Daniel R."/>
        </authorList>
    </citation>
    <scope>NUCLEOTIDE SEQUENCE [LARGE SCALE GENOMIC DNA]</scope>
    <source>
        <strain evidence="2 3">DH1</strain>
    </source>
</reference>
<gene>
    <name evidence="2" type="ORF">MBBAR_6c00060</name>
</gene>
<dbReference type="PANTHER" id="PTHR42663:SF6">
    <property type="entry name" value="HYDROLASE C777.06C-RELATED"/>
    <property type="match status" value="1"/>
</dbReference>
<evidence type="ECO:0000313" key="3">
    <source>
        <dbReference type="Proteomes" id="UP000191661"/>
    </source>
</evidence>
<feature type="domain" description="Metallo-beta-lactamase" evidence="1">
    <location>
        <begin position="34"/>
        <end position="218"/>
    </location>
</feature>
<dbReference type="InterPro" id="IPR001279">
    <property type="entry name" value="Metallo-B-lactamas"/>
</dbReference>
<keyword evidence="3" id="KW-1185">Reference proteome</keyword>
<dbReference type="Proteomes" id="UP000191661">
    <property type="component" value="Unassembled WGS sequence"/>
</dbReference>